<accession>A0A8S5RYS2</accession>
<evidence type="ECO:0000313" key="1">
    <source>
        <dbReference type="EMBL" id="DAF43885.1"/>
    </source>
</evidence>
<dbReference type="EMBL" id="BK032510">
    <property type="protein sequence ID" value="DAF43885.1"/>
    <property type="molecule type" value="Genomic_DNA"/>
</dbReference>
<protein>
    <submittedName>
        <fullName evidence="1">Uncharacterized protein</fullName>
    </submittedName>
</protein>
<name>A0A8S5RYS2_9CAUD</name>
<reference evidence="1" key="1">
    <citation type="journal article" date="2021" name="Proc. Natl. Acad. Sci. U.S.A.">
        <title>A Catalog of Tens of Thousands of Viruses from Human Metagenomes Reveals Hidden Associations with Chronic Diseases.</title>
        <authorList>
            <person name="Tisza M.J."/>
            <person name="Buck C.B."/>
        </authorList>
    </citation>
    <scope>NUCLEOTIDE SEQUENCE</scope>
    <source>
        <strain evidence="1">CtNQV2</strain>
    </source>
</reference>
<sequence length="38" mass="4415">MCSPYLFSLLIISKLLRKITIFNIFYSRISIKSCIFAA</sequence>
<proteinExistence type="predicted"/>
<organism evidence="1">
    <name type="scientific">Myoviridae sp. ctNQV2</name>
    <dbReference type="NCBI Taxonomy" id="2827683"/>
    <lineage>
        <taxon>Viruses</taxon>
        <taxon>Duplodnaviria</taxon>
        <taxon>Heunggongvirae</taxon>
        <taxon>Uroviricota</taxon>
        <taxon>Caudoviricetes</taxon>
    </lineage>
</organism>